<accession>A0ABT2FGZ5</accession>
<gene>
    <name evidence="3" type="ORF">L9G74_00330</name>
</gene>
<reference evidence="4" key="2">
    <citation type="submission" date="2023-07" db="EMBL/GenBank/DDBJ databases">
        <title>Shewanella mangrovi sp. nov., an acetaldehyde- degrading bacterium isolated from mangrove sediment.</title>
        <authorList>
            <person name="Liu Y."/>
        </authorList>
    </citation>
    <scope>NUCLEOTIDE SEQUENCE [LARGE SCALE GENOMIC DNA]</scope>
    <source>
        <strain evidence="4">C32</strain>
    </source>
</reference>
<dbReference type="InterPro" id="IPR049279">
    <property type="entry name" value="DUF3108-like"/>
</dbReference>
<dbReference type="EMBL" id="JAKOGG010000001">
    <property type="protein sequence ID" value="MCS4554880.1"/>
    <property type="molecule type" value="Genomic_DNA"/>
</dbReference>
<evidence type="ECO:0000256" key="1">
    <source>
        <dbReference type="SAM" id="SignalP"/>
    </source>
</evidence>
<dbReference type="Proteomes" id="UP001201549">
    <property type="component" value="Unassembled WGS sequence"/>
</dbReference>
<feature type="domain" description="DUF3108" evidence="2">
    <location>
        <begin position="133"/>
        <end position="216"/>
    </location>
</feature>
<evidence type="ECO:0000259" key="2">
    <source>
        <dbReference type="Pfam" id="PF21347"/>
    </source>
</evidence>
<name>A0ABT2FGZ5_9GAMM</name>
<comment type="caution">
    <text evidence="3">The sequence shown here is derived from an EMBL/GenBank/DDBJ whole genome shotgun (WGS) entry which is preliminary data.</text>
</comment>
<keyword evidence="1" id="KW-0732">Signal</keyword>
<evidence type="ECO:0000313" key="3">
    <source>
        <dbReference type="EMBL" id="MCS4554880.1"/>
    </source>
</evidence>
<organism evidence="3 4">
    <name type="scientific">Shewanella electrica</name>
    <dbReference type="NCBI Taxonomy" id="515560"/>
    <lineage>
        <taxon>Bacteria</taxon>
        <taxon>Pseudomonadati</taxon>
        <taxon>Pseudomonadota</taxon>
        <taxon>Gammaproteobacteria</taxon>
        <taxon>Alteromonadales</taxon>
        <taxon>Shewanellaceae</taxon>
        <taxon>Shewanella</taxon>
    </lineage>
</organism>
<dbReference type="PROSITE" id="PS51257">
    <property type="entry name" value="PROKAR_LIPOPROTEIN"/>
    <property type="match status" value="1"/>
</dbReference>
<protein>
    <recommendedName>
        <fullName evidence="2">DUF3108 domain-containing protein</fullName>
    </recommendedName>
</protein>
<dbReference type="Gene3D" id="2.40.360.20">
    <property type="match status" value="1"/>
</dbReference>
<feature type="signal peptide" evidence="1">
    <location>
        <begin position="1"/>
        <end position="21"/>
    </location>
</feature>
<evidence type="ECO:0000313" key="4">
    <source>
        <dbReference type="Proteomes" id="UP001201549"/>
    </source>
</evidence>
<sequence>MKPKHIALASLSLLLAACGGADQPAKIPQNSAAVCYNADLYQAGNRYTLRSVTDEKLAFNFTMPGSTDFEGKAVSQLHQTITGTEMDDDMPANTFYYQFDSANYQIRQPAMLMALGGKESVVYSKPAQEQQFNLQPGQSHEQTFTMSEANPDAKETTVKFKRSFVGMEQQSVTAGKFDSCHFKIEVDTTEADGSTDKYVGHQWIAKGLGVIVKQQRGDQVMQLVDAKIGDQHFPAK</sequence>
<dbReference type="RefSeq" id="WP_238894180.1">
    <property type="nucleotide sequence ID" value="NZ_JAKOGG010000001.1"/>
</dbReference>
<keyword evidence="4" id="KW-1185">Reference proteome</keyword>
<reference evidence="3 4" key="1">
    <citation type="submission" date="2022-02" db="EMBL/GenBank/DDBJ databases">
        <authorList>
            <person name="Zhuang L."/>
        </authorList>
    </citation>
    <scope>NUCLEOTIDE SEQUENCE [LARGE SCALE GENOMIC DNA]</scope>
    <source>
        <strain evidence="3 4">C32</strain>
    </source>
</reference>
<feature type="chain" id="PRO_5046310687" description="DUF3108 domain-containing protein" evidence="1">
    <location>
        <begin position="22"/>
        <end position="236"/>
    </location>
</feature>
<proteinExistence type="predicted"/>
<dbReference type="Pfam" id="PF21347">
    <property type="entry name" value="DUF3108_like"/>
    <property type="match status" value="1"/>
</dbReference>